<accession>A0ABP7KQK2</accession>
<proteinExistence type="predicted"/>
<evidence type="ECO:0000256" key="2">
    <source>
        <dbReference type="SAM" id="SignalP"/>
    </source>
</evidence>
<dbReference type="Proteomes" id="UP001501563">
    <property type="component" value="Unassembled WGS sequence"/>
</dbReference>
<feature type="signal peptide" evidence="2">
    <location>
        <begin position="1"/>
        <end position="24"/>
    </location>
</feature>
<evidence type="ECO:0000313" key="3">
    <source>
        <dbReference type="EMBL" id="GAA3882423.1"/>
    </source>
</evidence>
<protein>
    <recommendedName>
        <fullName evidence="5">BMP family ABC transporter substrate-binding protein</fullName>
    </recommendedName>
</protein>
<sequence length="228" mass="23519">MRPLLRTLAALVASAALVTGCSSADDWSRPHPEPTAVGALGAGFVDASSSPVPESTTTPRPGSWTGVHPPKDYRVVLLTAGDDRPTKALVKAVEDWAEAEHVDLRTVRAEGTSGLLPTVTKALDMGPDLVVSAGNDLIDPLATVTPNHLSQRFLVVGAELAEPTYNVTAVDWSGASFRGEGLGMSSTYDPASFTAARCAAAIRAGVAAVLHDLTGIVVWLDDAGTPGA</sequence>
<evidence type="ECO:0000313" key="4">
    <source>
        <dbReference type="Proteomes" id="UP001501563"/>
    </source>
</evidence>
<evidence type="ECO:0008006" key="5">
    <source>
        <dbReference type="Google" id="ProtNLM"/>
    </source>
</evidence>
<dbReference type="EMBL" id="BAAAZA010000018">
    <property type="protein sequence ID" value="GAA3882423.1"/>
    <property type="molecule type" value="Genomic_DNA"/>
</dbReference>
<reference evidence="4" key="1">
    <citation type="journal article" date="2019" name="Int. J. Syst. Evol. Microbiol.">
        <title>The Global Catalogue of Microorganisms (GCM) 10K type strain sequencing project: providing services to taxonomists for standard genome sequencing and annotation.</title>
        <authorList>
            <consortium name="The Broad Institute Genomics Platform"/>
            <consortium name="The Broad Institute Genome Sequencing Center for Infectious Disease"/>
            <person name="Wu L."/>
            <person name="Ma J."/>
        </authorList>
    </citation>
    <scope>NUCLEOTIDE SEQUENCE [LARGE SCALE GENOMIC DNA]</scope>
    <source>
        <strain evidence="4">JCM 16578</strain>
    </source>
</reference>
<dbReference type="Gene3D" id="3.40.50.2300">
    <property type="match status" value="1"/>
</dbReference>
<gene>
    <name evidence="3" type="ORF">GCM10022207_56620</name>
</gene>
<dbReference type="PROSITE" id="PS51257">
    <property type="entry name" value="PROKAR_LIPOPROTEIN"/>
    <property type="match status" value="1"/>
</dbReference>
<feature type="compositionally biased region" description="Low complexity" evidence="1">
    <location>
        <begin position="48"/>
        <end position="61"/>
    </location>
</feature>
<feature type="chain" id="PRO_5047357948" description="BMP family ABC transporter substrate-binding protein" evidence="2">
    <location>
        <begin position="25"/>
        <end position="228"/>
    </location>
</feature>
<name>A0ABP7KQK2_9ACTN</name>
<feature type="region of interest" description="Disordered" evidence="1">
    <location>
        <begin position="47"/>
        <end position="66"/>
    </location>
</feature>
<comment type="caution">
    <text evidence="3">The sequence shown here is derived from an EMBL/GenBank/DDBJ whole genome shotgun (WGS) entry which is preliminary data.</text>
</comment>
<organism evidence="3 4">
    <name type="scientific">Streptomyces lannensis</name>
    <dbReference type="NCBI Taxonomy" id="766498"/>
    <lineage>
        <taxon>Bacteria</taxon>
        <taxon>Bacillati</taxon>
        <taxon>Actinomycetota</taxon>
        <taxon>Actinomycetes</taxon>
        <taxon>Kitasatosporales</taxon>
        <taxon>Streptomycetaceae</taxon>
        <taxon>Streptomyces</taxon>
    </lineage>
</organism>
<keyword evidence="4" id="KW-1185">Reference proteome</keyword>
<evidence type="ECO:0000256" key="1">
    <source>
        <dbReference type="SAM" id="MobiDB-lite"/>
    </source>
</evidence>
<keyword evidence="2" id="KW-0732">Signal</keyword>
<dbReference type="RefSeq" id="WP_345552022.1">
    <property type="nucleotide sequence ID" value="NZ_BAAAZA010000018.1"/>
</dbReference>